<dbReference type="EMBL" id="CP032157">
    <property type="protein sequence ID" value="AXY76816.1"/>
    <property type="molecule type" value="Genomic_DNA"/>
</dbReference>
<keyword evidence="2" id="KW-1185">Reference proteome</keyword>
<proteinExistence type="predicted"/>
<accession>A0A3B7MUX9</accession>
<dbReference type="KEGG" id="pseg:D3H65_23705"/>
<reference evidence="1 2" key="1">
    <citation type="submission" date="2018-09" db="EMBL/GenBank/DDBJ databases">
        <title>Genome sequencing of strain 6GH32-13.</title>
        <authorList>
            <person name="Weon H.-Y."/>
            <person name="Heo J."/>
            <person name="Kwon S.-W."/>
        </authorList>
    </citation>
    <scope>NUCLEOTIDE SEQUENCE [LARGE SCALE GENOMIC DNA]</scope>
    <source>
        <strain evidence="1 2">5GH32-13</strain>
    </source>
</reference>
<dbReference type="Proteomes" id="UP000263900">
    <property type="component" value="Chromosome"/>
</dbReference>
<dbReference type="AlphaFoldDB" id="A0A3B7MUX9"/>
<evidence type="ECO:0000313" key="2">
    <source>
        <dbReference type="Proteomes" id="UP000263900"/>
    </source>
</evidence>
<name>A0A3B7MUX9_9BACT</name>
<dbReference type="OrthoDB" id="978748at2"/>
<evidence type="ECO:0000313" key="1">
    <source>
        <dbReference type="EMBL" id="AXY76816.1"/>
    </source>
</evidence>
<gene>
    <name evidence="1" type="ORF">D3H65_23705</name>
</gene>
<sequence>MKAATVHELKDELQQLPAKQLVELCLRLSKFKKENKELLTYLLFEAHDLPAYITNVKLQMDEAFEALNTSQIFLAKKTIRKALRIANKHIRFTGSKLAEVELLIHFCTLLKECGINLAKSTVMTNLYQGQLKKVHAALKGLHEDEQYDYKRMVEKLKV</sequence>
<dbReference type="RefSeq" id="WP_119052693.1">
    <property type="nucleotide sequence ID" value="NZ_CP032157.1"/>
</dbReference>
<organism evidence="1 2">
    <name type="scientific">Paraflavitalea soli</name>
    <dbReference type="NCBI Taxonomy" id="2315862"/>
    <lineage>
        <taxon>Bacteria</taxon>
        <taxon>Pseudomonadati</taxon>
        <taxon>Bacteroidota</taxon>
        <taxon>Chitinophagia</taxon>
        <taxon>Chitinophagales</taxon>
        <taxon>Chitinophagaceae</taxon>
        <taxon>Paraflavitalea</taxon>
    </lineage>
</organism>
<protein>
    <submittedName>
        <fullName evidence="1">Uncharacterized protein</fullName>
    </submittedName>
</protein>